<reference evidence="2" key="1">
    <citation type="submission" date="2017-10" db="EMBL/GenBank/DDBJ databases">
        <title>Rapid genome shrinkage in a self-fertile nematode reveals novel sperm competition proteins.</title>
        <authorList>
            <person name="Yin D."/>
            <person name="Schwarz E.M."/>
            <person name="Thomas C.G."/>
            <person name="Felde R.L."/>
            <person name="Korf I.F."/>
            <person name="Cutter A.D."/>
            <person name="Schartner C.M."/>
            <person name="Ralston E.J."/>
            <person name="Meyer B.J."/>
            <person name="Haag E.S."/>
        </authorList>
    </citation>
    <scope>NUCLEOTIDE SEQUENCE [LARGE SCALE GENOMIC DNA]</scope>
    <source>
        <strain evidence="2">JU1422</strain>
    </source>
</reference>
<comment type="caution">
    <text evidence="1">The sequence shown here is derived from an EMBL/GenBank/DDBJ whole genome shotgun (WGS) entry which is preliminary data.</text>
</comment>
<dbReference type="EMBL" id="PDUG01000006">
    <property type="protein sequence ID" value="PIC21998.1"/>
    <property type="molecule type" value="Genomic_DNA"/>
</dbReference>
<organism evidence="1 2">
    <name type="scientific">Caenorhabditis nigoni</name>
    <dbReference type="NCBI Taxonomy" id="1611254"/>
    <lineage>
        <taxon>Eukaryota</taxon>
        <taxon>Metazoa</taxon>
        <taxon>Ecdysozoa</taxon>
        <taxon>Nematoda</taxon>
        <taxon>Chromadorea</taxon>
        <taxon>Rhabditida</taxon>
        <taxon>Rhabditina</taxon>
        <taxon>Rhabditomorpha</taxon>
        <taxon>Rhabditoidea</taxon>
        <taxon>Rhabditidae</taxon>
        <taxon>Peloderinae</taxon>
        <taxon>Caenorhabditis</taxon>
    </lineage>
</organism>
<sequence length="112" mass="12364">MQCLAVCVSSSQHSLAPDSLLLLTRDGFEGFLGCIQATMDGNQEEIKRMESKRMQDDGWKLYGEIVRRRDGDSEDSEVPSSKTCSLKGDLRVSPLKICKKRSLVNGVVIEAA</sequence>
<evidence type="ECO:0000313" key="1">
    <source>
        <dbReference type="EMBL" id="PIC21998.1"/>
    </source>
</evidence>
<evidence type="ECO:0000313" key="2">
    <source>
        <dbReference type="Proteomes" id="UP000230233"/>
    </source>
</evidence>
<name>A0A2G5T456_9PELO</name>
<accession>A0A2G5T456</accession>
<keyword evidence="2" id="KW-1185">Reference proteome</keyword>
<gene>
    <name evidence="1" type="primary">Cnig_chr_X.g26640</name>
    <name evidence="1" type="ORF">B9Z55_026640</name>
</gene>
<dbReference type="AlphaFoldDB" id="A0A2G5T456"/>
<protein>
    <submittedName>
        <fullName evidence="1">Uncharacterized protein</fullName>
    </submittedName>
</protein>
<dbReference type="Proteomes" id="UP000230233">
    <property type="component" value="Chromosome X"/>
</dbReference>
<proteinExistence type="predicted"/>